<dbReference type="Proteomes" id="UP000737113">
    <property type="component" value="Unassembled WGS sequence"/>
</dbReference>
<organism evidence="1 2">
    <name type="scientific">Shewanella salipaludis</name>
    <dbReference type="NCBI Taxonomy" id="2723052"/>
    <lineage>
        <taxon>Bacteria</taxon>
        <taxon>Pseudomonadati</taxon>
        <taxon>Pseudomonadota</taxon>
        <taxon>Gammaproteobacteria</taxon>
        <taxon>Alteromonadales</taxon>
        <taxon>Shewanellaceae</taxon>
        <taxon>Shewanella</taxon>
    </lineage>
</organism>
<gene>
    <name evidence="1" type="ORF">HC757_15920</name>
</gene>
<dbReference type="EMBL" id="JAAXYH010000014">
    <property type="protein sequence ID" value="NMH66643.1"/>
    <property type="molecule type" value="Genomic_DNA"/>
</dbReference>
<sequence>MKKWMKILLLLLVLVSLTQIDFKGSTNLKEAHPIIFKTGLSVDANREFADKILSLDNAYMAKRINLEDNTKLAAIQMYPTSFDNGEVKFVVKFNMNAFSRDEVAELKRRIAYEFGIMAKLQLEKTDELAVYLQDKLKFVEQLVTRGEAHALYEQLDDDTKQEITYDTFSSVAEKTRNSLSGAISVAPLYSQAYEKYKNLPDHYDLFYRVNADGEPKLTVKLVVNPENGKVFGIF</sequence>
<dbReference type="RefSeq" id="WP_169565366.1">
    <property type="nucleotide sequence ID" value="NZ_JAAXYH010000014.1"/>
</dbReference>
<protein>
    <submittedName>
        <fullName evidence="1">Uncharacterized protein</fullName>
    </submittedName>
</protein>
<name>A0A972G0M3_9GAMM</name>
<reference evidence="1" key="1">
    <citation type="submission" date="2020-04" db="EMBL/GenBank/DDBJ databases">
        <title>Description of Shewanella salipaludis sp. nov., isolated from a salt marsh.</title>
        <authorList>
            <person name="Park S."/>
            <person name="Yoon J.-H."/>
        </authorList>
    </citation>
    <scope>NUCLEOTIDE SEQUENCE</scope>
    <source>
        <strain evidence="1">SHSM-M6</strain>
    </source>
</reference>
<keyword evidence="2" id="KW-1185">Reference proteome</keyword>
<dbReference type="AlphaFoldDB" id="A0A972G0M3"/>
<evidence type="ECO:0000313" key="1">
    <source>
        <dbReference type="EMBL" id="NMH66643.1"/>
    </source>
</evidence>
<accession>A0A972G0M3</accession>
<proteinExistence type="predicted"/>
<comment type="caution">
    <text evidence="1">The sequence shown here is derived from an EMBL/GenBank/DDBJ whole genome shotgun (WGS) entry which is preliminary data.</text>
</comment>
<evidence type="ECO:0000313" key="2">
    <source>
        <dbReference type="Proteomes" id="UP000737113"/>
    </source>
</evidence>